<name>A0A177BBA4_9BILA</name>
<dbReference type="OrthoDB" id="9982108at2759"/>
<reference evidence="12 13" key="1">
    <citation type="submission" date="2016-04" db="EMBL/GenBank/DDBJ databases">
        <title>The genome of Intoshia linei affirms orthonectids as highly simplified spiralians.</title>
        <authorList>
            <person name="Mikhailov K.V."/>
            <person name="Slusarev G.S."/>
            <person name="Nikitin M.A."/>
            <person name="Logacheva M.D."/>
            <person name="Penin A."/>
            <person name="Aleoshin V."/>
            <person name="Panchin Y.V."/>
        </authorList>
    </citation>
    <scope>NUCLEOTIDE SEQUENCE [LARGE SCALE GENOMIC DNA]</scope>
    <source>
        <strain evidence="12">Intl2013</strain>
        <tissue evidence="12">Whole animal</tissue>
    </source>
</reference>
<organism evidence="12 13">
    <name type="scientific">Intoshia linei</name>
    <dbReference type="NCBI Taxonomy" id="1819745"/>
    <lineage>
        <taxon>Eukaryota</taxon>
        <taxon>Metazoa</taxon>
        <taxon>Spiralia</taxon>
        <taxon>Lophotrochozoa</taxon>
        <taxon>Mesozoa</taxon>
        <taxon>Orthonectida</taxon>
        <taxon>Rhopaluridae</taxon>
        <taxon>Intoshia</taxon>
    </lineage>
</organism>
<keyword evidence="13" id="KW-1185">Reference proteome</keyword>
<keyword evidence="4 11" id="KW-0138">CF(0)</keyword>
<keyword evidence="9" id="KW-0472">Membrane</keyword>
<evidence type="ECO:0000256" key="5">
    <source>
        <dbReference type="ARBA" id="ARBA00022781"/>
    </source>
</evidence>
<dbReference type="GO" id="GO:0015986">
    <property type="term" value="P:proton motive force-driven ATP synthesis"/>
    <property type="evidence" value="ECO:0007669"/>
    <property type="project" value="InterPro"/>
</dbReference>
<dbReference type="AlphaFoldDB" id="A0A177BBA4"/>
<evidence type="ECO:0000313" key="13">
    <source>
        <dbReference type="Proteomes" id="UP000078046"/>
    </source>
</evidence>
<comment type="subunit">
    <text evidence="11">F-type ATPases have 2 components, CF(1) - the catalytic core - and CF(0) - the membrane proton channel. CF(1) and CF(0) have multiple subunits.</text>
</comment>
<evidence type="ECO:0000256" key="7">
    <source>
        <dbReference type="ARBA" id="ARBA00023065"/>
    </source>
</evidence>
<evidence type="ECO:0000256" key="10">
    <source>
        <dbReference type="ARBA" id="ARBA00023310"/>
    </source>
</evidence>
<evidence type="ECO:0000313" key="12">
    <source>
        <dbReference type="EMBL" id="OAF70714.1"/>
    </source>
</evidence>
<evidence type="ECO:0000256" key="6">
    <source>
        <dbReference type="ARBA" id="ARBA00022792"/>
    </source>
</evidence>
<comment type="similarity">
    <text evidence="2 11">Belongs to the ATPase e subunit family.</text>
</comment>
<dbReference type="InterPro" id="IPR008386">
    <property type="entry name" value="ATP_synth_F0_esu_mt"/>
</dbReference>
<protein>
    <recommendedName>
        <fullName evidence="11">ATP synthase F(0) complex subunit e, mitochondrial</fullName>
    </recommendedName>
</protein>
<keyword evidence="10 11" id="KW-0066">ATP synthesis</keyword>
<evidence type="ECO:0000256" key="9">
    <source>
        <dbReference type="ARBA" id="ARBA00023136"/>
    </source>
</evidence>
<dbReference type="GO" id="GO:0045259">
    <property type="term" value="C:proton-transporting ATP synthase complex"/>
    <property type="evidence" value="ECO:0007669"/>
    <property type="project" value="UniProtKB-UniRule"/>
</dbReference>
<keyword evidence="7 11" id="KW-0406">Ion transport</keyword>
<gene>
    <name evidence="12" type="ORF">A3Q56_01520</name>
</gene>
<evidence type="ECO:0000256" key="3">
    <source>
        <dbReference type="ARBA" id="ARBA00022448"/>
    </source>
</evidence>
<dbReference type="Proteomes" id="UP000078046">
    <property type="component" value="Unassembled WGS sequence"/>
</dbReference>
<keyword evidence="3 11" id="KW-0813">Transport</keyword>
<keyword evidence="8 11" id="KW-0496">Mitochondrion</keyword>
<dbReference type="EMBL" id="LWCA01000118">
    <property type="protein sequence ID" value="OAF70714.1"/>
    <property type="molecule type" value="Genomic_DNA"/>
</dbReference>
<comment type="subcellular location">
    <subcellularLocation>
        <location evidence="1 11">Mitochondrion inner membrane</location>
    </subcellularLocation>
</comment>
<accession>A0A177BBA4</accession>
<evidence type="ECO:0000256" key="1">
    <source>
        <dbReference type="ARBA" id="ARBA00004273"/>
    </source>
</evidence>
<comment type="caution">
    <text evidence="12">The sequence shown here is derived from an EMBL/GenBank/DDBJ whole genome shotgun (WGS) entry which is preliminary data.</text>
</comment>
<dbReference type="GO" id="GO:0015078">
    <property type="term" value="F:proton transmembrane transporter activity"/>
    <property type="evidence" value="ECO:0007669"/>
    <property type="project" value="InterPro"/>
</dbReference>
<comment type="function">
    <text evidence="11">Subunit e, of the mitochondrial membrane ATP synthase complex (F(1)F(0) ATP synthase or Complex V) that produces ATP from ADP in the presence of a proton gradient across the membrane which is generated by electron transport complexes of the respiratory chain. ATP synthase complex consist of a soluble F(1) head domain - the catalytic core - and a membrane F(1) domain - the membrane proton channel. These two domains are linked by a central stalk rotating inside the F(1) region and a stationary peripheral stalk. During catalysis, ATP synthesis in the catalytic domain of F(1) is coupled via a rotary mechanism of the central stalk subunits to proton translocation. In vivo, can only synthesize ATP although its ATP hydrolase activity can be activated artificially in vitro. Part of the complex F(0) domain.</text>
</comment>
<keyword evidence="6 11" id="KW-0999">Mitochondrion inner membrane</keyword>
<evidence type="ECO:0000256" key="4">
    <source>
        <dbReference type="ARBA" id="ARBA00022547"/>
    </source>
</evidence>
<dbReference type="GO" id="GO:0005743">
    <property type="term" value="C:mitochondrial inner membrane"/>
    <property type="evidence" value="ECO:0007669"/>
    <property type="project" value="UniProtKB-SubCell"/>
</dbReference>
<sequence>MTIPLAPPKNISPTIRFFRWTSLLGGIVYARMRWNYLSRKEVGIQSYENKMREERRIRLKKEKDILDVKNIEDLQNELKINL</sequence>
<evidence type="ECO:0000256" key="2">
    <source>
        <dbReference type="ARBA" id="ARBA00007333"/>
    </source>
</evidence>
<dbReference type="Pfam" id="PF05680">
    <property type="entry name" value="ATP-synt_E"/>
    <property type="match status" value="1"/>
</dbReference>
<keyword evidence="5 11" id="KW-0375">Hydrogen ion transport</keyword>
<evidence type="ECO:0000256" key="8">
    <source>
        <dbReference type="ARBA" id="ARBA00023128"/>
    </source>
</evidence>
<evidence type="ECO:0000256" key="11">
    <source>
        <dbReference type="RuleBase" id="RU367005"/>
    </source>
</evidence>
<proteinExistence type="inferred from homology"/>